<comment type="caution">
    <text evidence="9">The sequence shown here is derived from an EMBL/GenBank/DDBJ whole genome shotgun (WGS) entry which is preliminary data.</text>
</comment>
<dbReference type="InterPro" id="IPR032563">
    <property type="entry name" value="DAMP1_SANT-like"/>
</dbReference>
<dbReference type="GO" id="GO:0006281">
    <property type="term" value="P:DNA repair"/>
    <property type="evidence" value="ECO:0007669"/>
    <property type="project" value="InterPro"/>
</dbReference>
<evidence type="ECO:0000256" key="2">
    <source>
        <dbReference type="ARBA" id="ARBA00022853"/>
    </source>
</evidence>
<evidence type="ECO:0000259" key="8">
    <source>
        <dbReference type="Pfam" id="PF16282"/>
    </source>
</evidence>
<evidence type="ECO:0000256" key="1">
    <source>
        <dbReference type="ARBA" id="ARBA00004123"/>
    </source>
</evidence>
<evidence type="ECO:0000256" key="6">
    <source>
        <dbReference type="SAM" id="MobiDB-lite"/>
    </source>
</evidence>
<dbReference type="AlphaFoldDB" id="A0A1D1UWR1"/>
<dbReference type="InterPro" id="IPR008468">
    <property type="entry name" value="DMAP1"/>
</dbReference>
<evidence type="ECO:0008006" key="11">
    <source>
        <dbReference type="Google" id="ProtNLM"/>
    </source>
</evidence>
<evidence type="ECO:0000313" key="10">
    <source>
        <dbReference type="Proteomes" id="UP000186922"/>
    </source>
</evidence>
<dbReference type="STRING" id="947166.A0A1D1UWR1"/>
<dbReference type="Gene3D" id="1.10.10.60">
    <property type="entry name" value="Homeodomain-like"/>
    <property type="match status" value="1"/>
</dbReference>
<evidence type="ECO:0000256" key="3">
    <source>
        <dbReference type="ARBA" id="ARBA00023015"/>
    </source>
</evidence>
<dbReference type="Proteomes" id="UP000186922">
    <property type="component" value="Unassembled WGS sequence"/>
</dbReference>
<feature type="region of interest" description="Disordered" evidence="6">
    <location>
        <begin position="1"/>
        <end position="42"/>
    </location>
</feature>
<reference evidence="9 10" key="1">
    <citation type="journal article" date="2016" name="Nat. Commun.">
        <title>Extremotolerant tardigrade genome and improved radiotolerance of human cultured cells by tardigrade-unique protein.</title>
        <authorList>
            <person name="Hashimoto T."/>
            <person name="Horikawa D.D."/>
            <person name="Saito Y."/>
            <person name="Kuwahara H."/>
            <person name="Kozuka-Hata H."/>
            <person name="Shin-I T."/>
            <person name="Minakuchi Y."/>
            <person name="Ohishi K."/>
            <person name="Motoyama A."/>
            <person name="Aizu T."/>
            <person name="Enomoto A."/>
            <person name="Kondo K."/>
            <person name="Tanaka S."/>
            <person name="Hara Y."/>
            <person name="Koshikawa S."/>
            <person name="Sagara H."/>
            <person name="Miura T."/>
            <person name="Yokobori S."/>
            <person name="Miyagawa K."/>
            <person name="Suzuki Y."/>
            <person name="Kubo T."/>
            <person name="Oyama M."/>
            <person name="Kohara Y."/>
            <person name="Fujiyama A."/>
            <person name="Arakawa K."/>
            <person name="Katayama T."/>
            <person name="Toyoda A."/>
            <person name="Kunieda T."/>
        </authorList>
    </citation>
    <scope>NUCLEOTIDE SEQUENCE [LARGE SCALE GENOMIC DNA]</scope>
    <source>
        <strain evidence="9 10">YOKOZUNA-1</strain>
    </source>
</reference>
<feature type="domain" description="DNA methyltransferase 1-associated 1" evidence="7">
    <location>
        <begin position="242"/>
        <end position="430"/>
    </location>
</feature>
<feature type="region of interest" description="Disordered" evidence="6">
    <location>
        <begin position="470"/>
        <end position="494"/>
    </location>
</feature>
<dbReference type="Pfam" id="PF16282">
    <property type="entry name" value="SANT_DAMP1_like"/>
    <property type="match status" value="1"/>
</dbReference>
<dbReference type="GO" id="GO:0035267">
    <property type="term" value="C:NuA4 histone acetyltransferase complex"/>
    <property type="evidence" value="ECO:0007669"/>
    <property type="project" value="InterPro"/>
</dbReference>
<evidence type="ECO:0000259" key="7">
    <source>
        <dbReference type="Pfam" id="PF05499"/>
    </source>
</evidence>
<comment type="subcellular location">
    <subcellularLocation>
        <location evidence="1">Nucleus</location>
    </subcellularLocation>
</comment>
<dbReference type="OrthoDB" id="19740at2759"/>
<protein>
    <recommendedName>
        <fullName evidence="11">dAMP1 SANT/Myb-like domain-containing protein</fullName>
    </recommendedName>
</protein>
<keyword evidence="10" id="KW-1185">Reference proteome</keyword>
<feature type="compositionally biased region" description="Basic and acidic residues" evidence="6">
    <location>
        <begin position="227"/>
        <end position="264"/>
    </location>
</feature>
<feature type="region of interest" description="Disordered" evidence="6">
    <location>
        <begin position="211"/>
        <end position="332"/>
    </location>
</feature>
<feature type="compositionally biased region" description="Low complexity" evidence="6">
    <location>
        <begin position="16"/>
        <end position="30"/>
    </location>
</feature>
<organism evidence="9 10">
    <name type="scientific">Ramazzottius varieornatus</name>
    <name type="common">Water bear</name>
    <name type="synonym">Tardigrade</name>
    <dbReference type="NCBI Taxonomy" id="947166"/>
    <lineage>
        <taxon>Eukaryota</taxon>
        <taxon>Metazoa</taxon>
        <taxon>Ecdysozoa</taxon>
        <taxon>Tardigrada</taxon>
        <taxon>Eutardigrada</taxon>
        <taxon>Parachela</taxon>
        <taxon>Hypsibioidea</taxon>
        <taxon>Ramazzottiidae</taxon>
        <taxon>Ramazzottius</taxon>
    </lineage>
</organism>
<evidence type="ECO:0000256" key="4">
    <source>
        <dbReference type="ARBA" id="ARBA00023163"/>
    </source>
</evidence>
<proteinExistence type="predicted"/>
<accession>A0A1D1UWR1</accession>
<evidence type="ECO:0000313" key="9">
    <source>
        <dbReference type="EMBL" id="GAU94064.1"/>
    </source>
</evidence>
<feature type="compositionally biased region" description="Basic and acidic residues" evidence="6">
    <location>
        <begin position="316"/>
        <end position="329"/>
    </location>
</feature>
<evidence type="ECO:0000256" key="5">
    <source>
        <dbReference type="ARBA" id="ARBA00023242"/>
    </source>
</evidence>
<keyword evidence="4" id="KW-0804">Transcription</keyword>
<name>A0A1D1UWR1_RAMVA</name>
<dbReference type="GO" id="GO:0000122">
    <property type="term" value="P:negative regulation of transcription by RNA polymerase II"/>
    <property type="evidence" value="ECO:0007669"/>
    <property type="project" value="TreeGrafter"/>
</dbReference>
<feature type="domain" description="DAMP1 SANT/Myb-like" evidence="8">
    <location>
        <begin position="128"/>
        <end position="202"/>
    </location>
</feature>
<keyword evidence="2" id="KW-0156">Chromatin regulator</keyword>
<dbReference type="Pfam" id="PF05499">
    <property type="entry name" value="DMAP1"/>
    <property type="match status" value="1"/>
</dbReference>
<dbReference type="GO" id="GO:0000812">
    <property type="term" value="C:Swr1 complex"/>
    <property type="evidence" value="ECO:0007669"/>
    <property type="project" value="TreeGrafter"/>
</dbReference>
<dbReference type="GO" id="GO:0006338">
    <property type="term" value="P:chromatin remodeling"/>
    <property type="evidence" value="ECO:0007669"/>
    <property type="project" value="InterPro"/>
</dbReference>
<feature type="compositionally biased region" description="Low complexity" evidence="6">
    <location>
        <begin position="289"/>
        <end position="299"/>
    </location>
</feature>
<dbReference type="PANTHER" id="PTHR12855">
    <property type="entry name" value="DNA METHYLTRANSFERASE 1-ASSOCIATED PROTEIN 1 FAMILY MEMBER"/>
    <property type="match status" value="1"/>
</dbReference>
<dbReference type="PANTHER" id="PTHR12855:SF10">
    <property type="entry name" value="DNA METHYLTRANSFERASE 1-ASSOCIATED PROTEIN 1"/>
    <property type="match status" value="1"/>
</dbReference>
<keyword evidence="3" id="KW-0805">Transcription regulation</keyword>
<dbReference type="GO" id="GO:0003714">
    <property type="term" value="F:transcription corepressor activity"/>
    <property type="evidence" value="ECO:0007669"/>
    <property type="project" value="TreeGrafter"/>
</dbReference>
<sequence length="494" mass="55839">MAQHVYDMLGTDRNEATSSGASAAKLAKSSAKAKKTPKPKGMSRELFNIMAIDGDLPEQFSTIPSTAPSSDSWKKTINRDKKRRARKWLMTHFSPSNRPGALKYLAHWCKAEDADKEYPFAKLEAHTFTEPLRLPSFTSSEFQHLPVDPNEPWSEDATRHLFDLVSQFDLRFEILQYSWNSEAYGKKDCVDLRARFTEVYNFLLRLRNDKRPPLPPYDAASERKRRTQLERLQNRTQKEIDEHKLLKEQERKIKSNKEERERRHGNMHMRINGFKARTSAGSDSPRPPASRQSSASGGATTEKPQIQTQGKKTTKKGTEKKKGEKRNKVQDIPAMPGLTAVLEANLKFPEIKAAGAHARSARLKLPNSVSSKKTIALKSMLGELGLDDMPMANEETIDEFNKLRSDLLLLYELKTAVVNAQTDLNHLRIDMGDKADDPQIGELLERADAVLRETSEQHLSSRLDIAPSTLGSRYRRKTTADSLKTPRASTSNAD</sequence>
<dbReference type="EMBL" id="BDGG01000002">
    <property type="protein sequence ID" value="GAU94064.1"/>
    <property type="molecule type" value="Genomic_DNA"/>
</dbReference>
<dbReference type="InterPro" id="IPR027109">
    <property type="entry name" value="Swc4/Dmap1"/>
</dbReference>
<gene>
    <name evidence="9" type="primary">RvY_05905-1</name>
    <name evidence="9" type="synonym">RvY_05905.1</name>
    <name evidence="9" type="ORF">RvY_05905</name>
</gene>
<keyword evidence="5" id="KW-0539">Nucleus</keyword>